<dbReference type="InterPro" id="IPR039537">
    <property type="entry name" value="Retrotran_Ty1/copia-like"/>
</dbReference>
<dbReference type="GO" id="GO:0008270">
    <property type="term" value="F:zinc ion binding"/>
    <property type="evidence" value="ECO:0007669"/>
    <property type="project" value="UniProtKB-KW"/>
</dbReference>
<dbReference type="GO" id="GO:0003887">
    <property type="term" value="F:DNA-directed DNA polymerase activity"/>
    <property type="evidence" value="ECO:0007669"/>
    <property type="project" value="UniProtKB-KW"/>
</dbReference>
<keyword evidence="9" id="KW-0067">ATP-binding</keyword>
<dbReference type="InterPro" id="IPR012337">
    <property type="entry name" value="RNaseH-like_sf"/>
</dbReference>
<keyword evidence="8" id="KW-0378">Hydrolase</keyword>
<dbReference type="GO" id="GO:0006508">
    <property type="term" value="P:proteolysis"/>
    <property type="evidence" value="ECO:0007669"/>
    <property type="project" value="UniProtKB-KW"/>
</dbReference>
<dbReference type="Pfam" id="PF07727">
    <property type="entry name" value="RVT_2"/>
    <property type="match status" value="1"/>
</dbReference>
<evidence type="ECO:0000256" key="11">
    <source>
        <dbReference type="ARBA" id="ARBA00022908"/>
    </source>
</evidence>
<dbReference type="Pfam" id="PF00665">
    <property type="entry name" value="rve"/>
    <property type="match status" value="1"/>
</dbReference>
<feature type="domain" description="Integrase catalytic" evidence="19">
    <location>
        <begin position="470"/>
        <end position="636"/>
    </location>
</feature>
<dbReference type="Pfam" id="PF25597">
    <property type="entry name" value="SH3_retrovirus"/>
    <property type="match status" value="1"/>
</dbReference>
<evidence type="ECO:0000256" key="8">
    <source>
        <dbReference type="ARBA" id="ARBA00022801"/>
    </source>
</evidence>
<keyword evidence="16" id="KW-0511">Multifunctional enzyme</keyword>
<evidence type="ECO:0000256" key="16">
    <source>
        <dbReference type="ARBA" id="ARBA00023268"/>
    </source>
</evidence>
<dbReference type="PANTHER" id="PTHR42648:SF11">
    <property type="entry name" value="TRANSPOSON TY4-P GAG-POL POLYPROTEIN"/>
    <property type="match status" value="1"/>
</dbReference>
<dbReference type="Gene3D" id="3.30.420.10">
    <property type="entry name" value="Ribonuclease H-like superfamily/Ribonuclease H"/>
    <property type="match status" value="1"/>
</dbReference>
<keyword evidence="4" id="KW-0540">Nuclease</keyword>
<dbReference type="SUPFAM" id="SSF53098">
    <property type="entry name" value="Ribonuclease H-like"/>
    <property type="match status" value="1"/>
</dbReference>
<dbReference type="PANTHER" id="PTHR42648">
    <property type="entry name" value="TRANSPOSASE, PUTATIVE-RELATED"/>
    <property type="match status" value="1"/>
</dbReference>
<evidence type="ECO:0000256" key="6">
    <source>
        <dbReference type="ARBA" id="ARBA00022741"/>
    </source>
</evidence>
<evidence type="ECO:0000256" key="14">
    <source>
        <dbReference type="ARBA" id="ARBA00023113"/>
    </source>
</evidence>
<sequence>MAAVKIVPLGKDNYDSWKMHAKAYLIKSGSWKYVNGALPKPKEDYDAVNAWIEGDAAAQSDLILIVCPTQLQSPSTCETSHDMWKKLESNYLSKGPVRKIQMLNTLLTSRIKESDDIKDHLTNFFNCVDKLKEMGSVIDDDLLSIMMLLMLTPNYDSFRQAMEARDDLPTPEALKIKILESAESRKLTVQRSVRSDALLIKRTPAKERNLPCKGWYTEGKLGKSKKIGPCYVCGRGGHKANCCPDRKTRYKSSVSAAEAKSLLLTDGLRTASVDLGMLKNSWCVDSGCTSHMCSTREAFEFLTESEVKRLNLADKSSTSVRAVGRVKIQVNDWQNSRDLNLEKTLLVPSLRTNLISVSKATDSGHTVVFTRRNAYILDEKLETVVIADRRDGLYYIRQTFEEARAIAPTTTGLKLQIWHEKFGHLHESALKEALRSIGIKIPNNERLGACTVCISGKMTQAPFPKEQTGRTKRPLEILYSDVCGPMNTRSLDGSLYFATFIDDHTRWCEVRFLREKSNLFSALCEVKALLERRSGCKLLSHQSDYGGEYCSAQMEQYLTENGITHRLSVPRTPQQNGVAERKNRTLVERARCMMRQSKVPMSFWAEGVSRANHIRNRCPSRSLNGKSPFEFWFGRKPHIGHFRTFGIKGFVLDKRSEKGKFDPRGIPCTFVGHSEVSKGFRVVLNGERRASVTRDLKCVDNFGETETVGEFLTAETLADGTHHDNPPDEDRLQGSIDIPVTMNGQMRVGLPAAPVTVPDEEAKRDLLVQCRGRPRSICTGKRGRPRKQYHFSETSAECLIDETKEEPVERKKENETVELNVEAAAIAEIPVAEAMEIPHAREWHDAIKMEILSLVENNSWFIVKRPSHRQIVGSRLVLCNKFKSDGNLKHRKARLVAKDYTQQRGTDFKETFAPVVRLNSLRALMALAVEKGLTVHQLDIATAFLNGDLEEEIFMQPSDLLEKVLEEIVQ</sequence>
<evidence type="ECO:0000256" key="7">
    <source>
        <dbReference type="ARBA" id="ARBA00022759"/>
    </source>
</evidence>
<evidence type="ECO:0000256" key="4">
    <source>
        <dbReference type="ARBA" id="ARBA00022722"/>
    </source>
</evidence>
<evidence type="ECO:0000256" key="9">
    <source>
        <dbReference type="ARBA" id="ARBA00022840"/>
    </source>
</evidence>
<evidence type="ECO:0000256" key="5">
    <source>
        <dbReference type="ARBA" id="ARBA00022723"/>
    </source>
</evidence>
<dbReference type="InterPro" id="IPR001584">
    <property type="entry name" value="Integrase_cat-core"/>
</dbReference>
<keyword evidence="11" id="KW-0229">DNA integration</keyword>
<keyword evidence="12" id="KW-0695">RNA-directed DNA polymerase</keyword>
<dbReference type="GO" id="GO:0015074">
    <property type="term" value="P:DNA integration"/>
    <property type="evidence" value="ECO:0007669"/>
    <property type="project" value="UniProtKB-KW"/>
</dbReference>
<accession>A0A5S6QB67</accession>
<evidence type="ECO:0000256" key="2">
    <source>
        <dbReference type="ARBA" id="ARBA00022612"/>
    </source>
</evidence>
<reference evidence="21" key="1">
    <citation type="submission" date="2019-12" db="UniProtKB">
        <authorList>
            <consortium name="WormBaseParasite"/>
        </authorList>
    </citation>
    <scope>IDENTIFICATION</scope>
</reference>
<evidence type="ECO:0000256" key="3">
    <source>
        <dbReference type="ARBA" id="ARBA00022670"/>
    </source>
</evidence>
<dbReference type="STRING" id="70415.A0A5S6QB67"/>
<dbReference type="PROSITE" id="PS50158">
    <property type="entry name" value="ZF_CCHC"/>
    <property type="match status" value="1"/>
</dbReference>
<protein>
    <submittedName>
        <fullName evidence="21">Integrase catalytic domain-containing protein</fullName>
    </submittedName>
</protein>
<evidence type="ECO:0000259" key="18">
    <source>
        <dbReference type="PROSITE" id="PS50158"/>
    </source>
</evidence>
<keyword evidence="20" id="KW-1185">Reference proteome</keyword>
<keyword evidence="15" id="KW-0233">DNA recombination</keyword>
<keyword evidence="13" id="KW-0808">Transferase</keyword>
<dbReference type="Proteomes" id="UP000046395">
    <property type="component" value="Unassembled WGS sequence"/>
</dbReference>
<keyword evidence="17" id="KW-0862">Zinc</keyword>
<dbReference type="GO" id="GO:0008233">
    <property type="term" value="F:peptidase activity"/>
    <property type="evidence" value="ECO:0007669"/>
    <property type="project" value="UniProtKB-KW"/>
</dbReference>
<dbReference type="InterPro" id="IPR054722">
    <property type="entry name" value="PolX-like_BBD"/>
</dbReference>
<evidence type="ECO:0000256" key="1">
    <source>
        <dbReference type="ARBA" id="ARBA00002180"/>
    </source>
</evidence>
<comment type="function">
    <text evidence="1">The aspartyl protease (PR) mediates the proteolytic cleavages of the Gag and Gag-Pol polyproteins after assembly of the VLP.</text>
</comment>
<evidence type="ECO:0000256" key="12">
    <source>
        <dbReference type="ARBA" id="ARBA00022918"/>
    </source>
</evidence>
<keyword evidence="14" id="KW-0917">Virion maturation</keyword>
<evidence type="ECO:0000256" key="10">
    <source>
        <dbReference type="ARBA" id="ARBA00022842"/>
    </source>
</evidence>
<dbReference type="Pfam" id="PF22936">
    <property type="entry name" value="Pol_BBD"/>
    <property type="match status" value="1"/>
</dbReference>
<keyword evidence="3" id="KW-0645">Protease</keyword>
<proteinExistence type="predicted"/>
<dbReference type="InterPro" id="IPR057670">
    <property type="entry name" value="SH3_retrovirus"/>
</dbReference>
<evidence type="ECO:0000313" key="20">
    <source>
        <dbReference type="Proteomes" id="UP000046395"/>
    </source>
</evidence>
<dbReference type="GO" id="GO:0004519">
    <property type="term" value="F:endonuclease activity"/>
    <property type="evidence" value="ECO:0007669"/>
    <property type="project" value="UniProtKB-KW"/>
</dbReference>
<dbReference type="AlphaFoldDB" id="A0A5S6QB67"/>
<name>A0A5S6QB67_TRIMR</name>
<dbReference type="PROSITE" id="PS50994">
    <property type="entry name" value="INTEGRASE"/>
    <property type="match status" value="1"/>
</dbReference>
<keyword evidence="6" id="KW-0547">Nucleotide-binding</keyword>
<keyword evidence="17" id="KW-0863">Zinc-finger</keyword>
<dbReference type="WBParaSite" id="TMUE_1000004454.1">
    <property type="protein sequence ID" value="TMUE_1000004454.1"/>
    <property type="gene ID" value="WBGene00298959"/>
</dbReference>
<keyword evidence="13" id="KW-0548">Nucleotidyltransferase</keyword>
<dbReference type="Pfam" id="PF14223">
    <property type="entry name" value="Retrotran_gag_2"/>
    <property type="match status" value="1"/>
</dbReference>
<dbReference type="GO" id="GO:0003676">
    <property type="term" value="F:nucleic acid binding"/>
    <property type="evidence" value="ECO:0007669"/>
    <property type="project" value="InterPro"/>
</dbReference>
<keyword evidence="5" id="KW-0479">Metal-binding</keyword>
<dbReference type="InterPro" id="IPR036397">
    <property type="entry name" value="RNaseH_sf"/>
</dbReference>
<dbReference type="InterPro" id="IPR013103">
    <property type="entry name" value="RVT_2"/>
</dbReference>
<dbReference type="GO" id="GO:0006310">
    <property type="term" value="P:DNA recombination"/>
    <property type="evidence" value="ECO:0007669"/>
    <property type="project" value="UniProtKB-KW"/>
</dbReference>
<organism evidence="20 21">
    <name type="scientific">Trichuris muris</name>
    <name type="common">Mouse whipworm</name>
    <dbReference type="NCBI Taxonomy" id="70415"/>
    <lineage>
        <taxon>Eukaryota</taxon>
        <taxon>Metazoa</taxon>
        <taxon>Ecdysozoa</taxon>
        <taxon>Nematoda</taxon>
        <taxon>Enoplea</taxon>
        <taxon>Dorylaimia</taxon>
        <taxon>Trichinellida</taxon>
        <taxon>Trichuridae</taxon>
        <taxon>Trichuris</taxon>
    </lineage>
</organism>
<evidence type="ECO:0000256" key="13">
    <source>
        <dbReference type="ARBA" id="ARBA00022932"/>
    </source>
</evidence>
<dbReference type="InterPro" id="IPR001878">
    <property type="entry name" value="Znf_CCHC"/>
</dbReference>
<evidence type="ECO:0000313" key="21">
    <source>
        <dbReference type="WBParaSite" id="TMUE_1000004454.1"/>
    </source>
</evidence>
<keyword evidence="2" id="KW-1188">Viral release from host cell</keyword>
<evidence type="ECO:0000256" key="15">
    <source>
        <dbReference type="ARBA" id="ARBA00023172"/>
    </source>
</evidence>
<keyword evidence="13" id="KW-0239">DNA-directed DNA polymerase</keyword>
<dbReference type="GO" id="GO:0005524">
    <property type="term" value="F:ATP binding"/>
    <property type="evidence" value="ECO:0007669"/>
    <property type="project" value="UniProtKB-KW"/>
</dbReference>
<dbReference type="GO" id="GO:0003964">
    <property type="term" value="F:RNA-directed DNA polymerase activity"/>
    <property type="evidence" value="ECO:0007669"/>
    <property type="project" value="UniProtKB-KW"/>
</dbReference>
<keyword evidence="10" id="KW-0460">Magnesium</keyword>
<feature type="domain" description="CCHC-type" evidence="18">
    <location>
        <begin position="230"/>
        <end position="245"/>
    </location>
</feature>
<keyword evidence="7" id="KW-0255">Endonuclease</keyword>
<evidence type="ECO:0000259" key="19">
    <source>
        <dbReference type="PROSITE" id="PS50994"/>
    </source>
</evidence>
<evidence type="ECO:0000256" key="17">
    <source>
        <dbReference type="PROSITE-ProRule" id="PRU00047"/>
    </source>
</evidence>